<evidence type="ECO:0000256" key="1">
    <source>
        <dbReference type="ARBA" id="ARBA00022603"/>
    </source>
</evidence>
<organism evidence="4 5">
    <name type="scientific">Microbacterium sufflavum</name>
    <dbReference type="NCBI Taxonomy" id="2851649"/>
    <lineage>
        <taxon>Bacteria</taxon>
        <taxon>Bacillati</taxon>
        <taxon>Actinomycetota</taxon>
        <taxon>Actinomycetes</taxon>
        <taxon>Micrococcales</taxon>
        <taxon>Microbacteriaceae</taxon>
        <taxon>Microbacterium</taxon>
    </lineage>
</organism>
<dbReference type="GO" id="GO:0008168">
    <property type="term" value="F:methyltransferase activity"/>
    <property type="evidence" value="ECO:0007669"/>
    <property type="project" value="UniProtKB-KW"/>
</dbReference>
<proteinExistence type="predicted"/>
<evidence type="ECO:0000256" key="2">
    <source>
        <dbReference type="ARBA" id="ARBA00022679"/>
    </source>
</evidence>
<dbReference type="InterPro" id="IPR029063">
    <property type="entry name" value="SAM-dependent_MTases_sf"/>
</dbReference>
<feature type="domain" description="Methyltransferase" evidence="3">
    <location>
        <begin position="52"/>
        <end position="141"/>
    </location>
</feature>
<dbReference type="PANTHER" id="PTHR43861">
    <property type="entry name" value="TRANS-ACONITATE 2-METHYLTRANSFERASE-RELATED"/>
    <property type="match status" value="1"/>
</dbReference>
<gene>
    <name evidence="4" type="ORF">KV394_16970</name>
</gene>
<dbReference type="EMBL" id="CP078076">
    <property type="protein sequence ID" value="UPL12687.1"/>
    <property type="molecule type" value="Genomic_DNA"/>
</dbReference>
<evidence type="ECO:0000313" key="4">
    <source>
        <dbReference type="EMBL" id="UPL12687.1"/>
    </source>
</evidence>
<keyword evidence="5" id="KW-1185">Reference proteome</keyword>
<reference evidence="4 5" key="1">
    <citation type="submission" date="2021-06" db="EMBL/GenBank/DDBJ databases">
        <title>Genome-based taxonomic framework of Microbacterium strains isolated from marine environment, the description of four new species and reclassification of four preexisting species.</title>
        <authorList>
            <person name="Lee S.D."/>
            <person name="Kim S.-M."/>
            <person name="Byeon Y.-S."/>
            <person name="Yang H.L."/>
            <person name="Kim I.S."/>
        </authorList>
    </citation>
    <scope>NUCLEOTIDE SEQUENCE [LARGE SCALE GENOMIC DNA]</scope>
    <source>
        <strain evidence="4 5">SSW1-51</strain>
    </source>
</reference>
<dbReference type="RefSeq" id="WP_247981967.1">
    <property type="nucleotide sequence ID" value="NZ_CP078076.1"/>
</dbReference>
<evidence type="ECO:0000259" key="3">
    <source>
        <dbReference type="Pfam" id="PF13649"/>
    </source>
</evidence>
<dbReference type="Pfam" id="PF13649">
    <property type="entry name" value="Methyltransf_25"/>
    <property type="match status" value="1"/>
</dbReference>
<dbReference type="CDD" id="cd02440">
    <property type="entry name" value="AdoMet_MTases"/>
    <property type="match status" value="1"/>
</dbReference>
<name>A0ABY4IKR4_9MICO</name>
<protein>
    <submittedName>
        <fullName evidence="4">Class I SAM-dependent methyltransferase</fullName>
    </submittedName>
</protein>
<dbReference type="InterPro" id="IPR041698">
    <property type="entry name" value="Methyltransf_25"/>
</dbReference>
<keyword evidence="2" id="KW-0808">Transferase</keyword>
<dbReference type="SUPFAM" id="SSF53335">
    <property type="entry name" value="S-adenosyl-L-methionine-dependent methyltransferases"/>
    <property type="match status" value="1"/>
</dbReference>
<dbReference type="Proteomes" id="UP000831467">
    <property type="component" value="Chromosome"/>
</dbReference>
<dbReference type="Gene3D" id="3.40.50.150">
    <property type="entry name" value="Vaccinia Virus protein VP39"/>
    <property type="match status" value="1"/>
</dbReference>
<evidence type="ECO:0000313" key="5">
    <source>
        <dbReference type="Proteomes" id="UP000831467"/>
    </source>
</evidence>
<keyword evidence="1 4" id="KW-0489">Methyltransferase</keyword>
<sequence>MTTPAEAHDAIAAAYDRRAAEYVAIAGTVEQLDPRDRDTIDRWRRATSGALLDAGCGPGLWTRFLHDAGHDVSGIDLSAEFVAEARTRHPGLDVTQGSFLALPQPAGSLGGVLAWYSLIHTPPTEVPAALAEFARVLAPGGRLLLGFFDGEPRAPFDHAITTAYFWSAEALTPLLAAAGLEVEETETRARVPGEASTRPHGALIARRV</sequence>
<accession>A0ABY4IKR4</accession>
<dbReference type="PANTHER" id="PTHR43861:SF1">
    <property type="entry name" value="TRANS-ACONITATE 2-METHYLTRANSFERASE"/>
    <property type="match status" value="1"/>
</dbReference>
<dbReference type="GO" id="GO:0032259">
    <property type="term" value="P:methylation"/>
    <property type="evidence" value="ECO:0007669"/>
    <property type="project" value="UniProtKB-KW"/>
</dbReference>